<keyword evidence="1" id="KW-0732">Signal</keyword>
<dbReference type="STRING" id="76595.SAMN05660313_02793"/>
<proteinExistence type="predicted"/>
<evidence type="ECO:0000313" key="3">
    <source>
        <dbReference type="Proteomes" id="UP000183257"/>
    </source>
</evidence>
<dbReference type="NCBIfam" id="TIGR01200">
    <property type="entry name" value="GLPGLI"/>
    <property type="match status" value="1"/>
</dbReference>
<dbReference type="InterPro" id="IPR005901">
    <property type="entry name" value="GLPGLI"/>
</dbReference>
<accession>A0A1K1QM18</accession>
<sequence length="236" mass="26558">MSVKGKHSIVVNVIFLVLCFTSVVAQKTTSGNITYTINLAPELIKNISKTNNPNTRAILKNSKEVSYALNFNSKSSTYQKNESLYDESKQKLNLVATGAGGTGIFYYNTEDNALLKQLTIGGDTFLITQNAKKWKLLNTSKKIGKYNCYKATLLNNNNKETKITAWYTLDIPLAYGPKDYNGLPGIILELYKGKFFFKASKIELSNKDKIIEKPVDGLNLTQEEFNNRFKGFFDEK</sequence>
<dbReference type="EMBL" id="FPIY01000004">
    <property type="protein sequence ID" value="SFW60978.1"/>
    <property type="molecule type" value="Genomic_DNA"/>
</dbReference>
<dbReference type="RefSeq" id="WP_072304416.1">
    <property type="nucleotide sequence ID" value="NZ_FPIY01000004.1"/>
</dbReference>
<dbReference type="OrthoDB" id="713598at2"/>
<gene>
    <name evidence="2" type="ORF">SAMN05660313_02793</name>
</gene>
<evidence type="ECO:0000256" key="1">
    <source>
        <dbReference type="SAM" id="SignalP"/>
    </source>
</evidence>
<feature type="signal peptide" evidence="1">
    <location>
        <begin position="1"/>
        <end position="25"/>
    </location>
</feature>
<dbReference type="Pfam" id="PF09697">
    <property type="entry name" value="Porph_ging"/>
    <property type="match status" value="1"/>
</dbReference>
<dbReference type="Proteomes" id="UP000183257">
    <property type="component" value="Unassembled WGS sequence"/>
</dbReference>
<organism evidence="2 3">
    <name type="scientific">Cellulophaga fucicola</name>
    <dbReference type="NCBI Taxonomy" id="76595"/>
    <lineage>
        <taxon>Bacteria</taxon>
        <taxon>Pseudomonadati</taxon>
        <taxon>Bacteroidota</taxon>
        <taxon>Flavobacteriia</taxon>
        <taxon>Flavobacteriales</taxon>
        <taxon>Flavobacteriaceae</taxon>
        <taxon>Cellulophaga</taxon>
    </lineage>
</organism>
<dbReference type="AlphaFoldDB" id="A0A1K1QM18"/>
<evidence type="ECO:0000313" key="2">
    <source>
        <dbReference type="EMBL" id="SFW60978.1"/>
    </source>
</evidence>
<reference evidence="3" key="1">
    <citation type="submission" date="2016-11" db="EMBL/GenBank/DDBJ databases">
        <authorList>
            <person name="Varghese N."/>
            <person name="Submissions S."/>
        </authorList>
    </citation>
    <scope>NUCLEOTIDE SEQUENCE [LARGE SCALE GENOMIC DNA]</scope>
    <source>
        <strain evidence="3">DSM 24786</strain>
    </source>
</reference>
<name>A0A1K1QM18_9FLAO</name>
<keyword evidence="3" id="KW-1185">Reference proteome</keyword>
<feature type="chain" id="PRO_5013154111" evidence="1">
    <location>
        <begin position="26"/>
        <end position="236"/>
    </location>
</feature>
<protein>
    <submittedName>
        <fullName evidence="2">GLPGLI family protein</fullName>
    </submittedName>
</protein>